<dbReference type="NCBIfam" id="TIGR02841">
    <property type="entry name" value="spore_YyaC"/>
    <property type="match status" value="1"/>
</dbReference>
<accession>A0AAP5LNZ0</accession>
<organism evidence="1 2">
    <name type="scientific">Paenibacillus amylolyticus</name>
    <dbReference type="NCBI Taxonomy" id="1451"/>
    <lineage>
        <taxon>Bacteria</taxon>
        <taxon>Bacillati</taxon>
        <taxon>Bacillota</taxon>
        <taxon>Bacilli</taxon>
        <taxon>Bacillales</taxon>
        <taxon>Paenibacillaceae</taxon>
        <taxon>Paenibacillus</taxon>
    </lineage>
</organism>
<gene>
    <name evidence="1" type="ORF">J2W91_004253</name>
</gene>
<sequence length="185" mass="19981">MAAYKRELIRKQNRETRRSVQGEELDLFFHNIYQVHSPDEITFVCIGTDRSTGDALGPLTGSLLEGKGVGHVIGTMPYPCDADTLQQKLASIPTHHVIIAIDACLGPKTAVGHFYLFNQALTPAESVGGNLPSVGHYSVAAVVNANGPRPYTVLQMTSLHQVMNMSHMIAEAVLKAAVSGQTFHS</sequence>
<dbReference type="Pfam" id="PF06866">
    <property type="entry name" value="DUF1256"/>
    <property type="match status" value="1"/>
</dbReference>
<evidence type="ECO:0000313" key="2">
    <source>
        <dbReference type="Proteomes" id="UP001254832"/>
    </source>
</evidence>
<reference evidence="1" key="1">
    <citation type="submission" date="2023-07" db="EMBL/GenBank/DDBJ databases">
        <title>Sorghum-associated microbial communities from plants grown in Nebraska, USA.</title>
        <authorList>
            <person name="Schachtman D."/>
        </authorList>
    </citation>
    <scope>NUCLEOTIDE SEQUENCE</scope>
    <source>
        <strain evidence="1">BE80</strain>
    </source>
</reference>
<dbReference type="InterPro" id="IPR023430">
    <property type="entry name" value="Pept_HybD-like_dom_sf"/>
</dbReference>
<dbReference type="SUPFAM" id="SSF53163">
    <property type="entry name" value="HybD-like"/>
    <property type="match status" value="1"/>
</dbReference>
<dbReference type="EMBL" id="JAVDTR010000013">
    <property type="protein sequence ID" value="MDR6725751.1"/>
    <property type="molecule type" value="Genomic_DNA"/>
</dbReference>
<comment type="caution">
    <text evidence="1">The sequence shown here is derived from an EMBL/GenBank/DDBJ whole genome shotgun (WGS) entry which is preliminary data.</text>
</comment>
<dbReference type="AlphaFoldDB" id="A0AAP5LNZ0"/>
<dbReference type="InterPro" id="IPR009665">
    <property type="entry name" value="YyaC"/>
</dbReference>
<protein>
    <submittedName>
        <fullName evidence="1">Sporulation protein YyaC</fullName>
    </submittedName>
</protein>
<evidence type="ECO:0000313" key="1">
    <source>
        <dbReference type="EMBL" id="MDR6725751.1"/>
    </source>
</evidence>
<dbReference type="Proteomes" id="UP001254832">
    <property type="component" value="Unassembled WGS sequence"/>
</dbReference>
<proteinExistence type="predicted"/>
<dbReference type="RefSeq" id="WP_310143237.1">
    <property type="nucleotide sequence ID" value="NZ_JAVDTR010000013.1"/>
</dbReference>
<name>A0AAP5LNZ0_PAEAM</name>